<feature type="compositionally biased region" description="Basic and acidic residues" evidence="1">
    <location>
        <begin position="36"/>
        <end position="51"/>
    </location>
</feature>
<sequence length="343" mass="39381">MPHTCDDCGEAFETLSGLRLHDCPEEESTAVEDVFEERREEMKKQERESERRVRRAASEDLTDALDQARRGDEMAVYQALAQYERQLSDEWAQEDGGDYWGFHRVFFGPAVEGFETVVQRDGWPFLLDVLDAYWPEVTYDFDTYSEHEAFGNPERSDFEEYPHVSHVLVTVTGKQMVRTRRADGVAAIPVEALDYLMPFHRHPGDTQPWIDSMSYGWGIGHPDHPFEETIETIVDGEYEIWAGTAIEHAMHADQHATTELLEDLFAADIVSDPAKLLQIVGAIDRGYYPDSSDHWGWETLYPEFHADGFDWGPDVRDRLRAVVVDCGLARQLPDDWSFTDIVL</sequence>
<feature type="region of interest" description="Disordered" evidence="1">
    <location>
        <begin position="36"/>
        <end position="58"/>
    </location>
</feature>
<dbReference type="RefSeq" id="WP_119817736.1">
    <property type="nucleotide sequence ID" value="NZ_CP025066.1"/>
</dbReference>
<evidence type="ECO:0000313" key="3">
    <source>
        <dbReference type="Proteomes" id="UP000263012"/>
    </source>
</evidence>
<dbReference type="Pfam" id="PF26458">
    <property type="entry name" value="DUF8137"/>
    <property type="match status" value="1"/>
</dbReference>
<proteinExistence type="predicted"/>
<dbReference type="Proteomes" id="UP000263012">
    <property type="component" value="Chromosome"/>
</dbReference>
<dbReference type="AlphaFoldDB" id="A0A343TJQ4"/>
<dbReference type="EMBL" id="CP025066">
    <property type="protein sequence ID" value="AUX09326.1"/>
    <property type="molecule type" value="Genomic_DNA"/>
</dbReference>
<dbReference type="KEGG" id="hdf:AArcSl_1698"/>
<protein>
    <recommendedName>
        <fullName evidence="4">C2H2-type domain-containing protein</fullName>
    </recommendedName>
</protein>
<reference evidence="3" key="1">
    <citation type="submission" date="2017-11" db="EMBL/GenBank/DDBJ databases">
        <title>Phenotypic and genomic properties of facultatively anaerobic sulfur-reducing natronoarchaea from hypersaline soda lakes.</title>
        <authorList>
            <person name="Sorokin D.Y."/>
            <person name="Kublanov I.V."/>
            <person name="Roman P."/>
            <person name="Sinninghe Damste J.S."/>
            <person name="Golyshin P.N."/>
            <person name="Rojo D."/>
            <person name="Ciordia S."/>
            <person name="Mena M.D.C."/>
            <person name="Ferrer M."/>
            <person name="Messina E."/>
            <person name="Smedile F."/>
            <person name="La Spada G."/>
            <person name="La Cono V."/>
            <person name="Yakimov M.M."/>
        </authorList>
    </citation>
    <scope>NUCLEOTIDE SEQUENCE [LARGE SCALE GENOMIC DNA]</scope>
    <source>
        <strain evidence="3">AArc-Sl</strain>
    </source>
</reference>
<dbReference type="GeneID" id="37878054"/>
<name>A0A343TJQ4_9EURY</name>
<dbReference type="OrthoDB" id="350440at2157"/>
<evidence type="ECO:0000256" key="1">
    <source>
        <dbReference type="SAM" id="MobiDB-lite"/>
    </source>
</evidence>
<accession>A0A343TJQ4</accession>
<evidence type="ECO:0008006" key="4">
    <source>
        <dbReference type="Google" id="ProtNLM"/>
    </source>
</evidence>
<evidence type="ECO:0000313" key="2">
    <source>
        <dbReference type="EMBL" id="AUX09326.1"/>
    </source>
</evidence>
<gene>
    <name evidence="2" type="ORF">AArcSl_1698</name>
</gene>
<keyword evidence="3" id="KW-1185">Reference proteome</keyword>
<dbReference type="InterPro" id="IPR058450">
    <property type="entry name" value="DUF8137"/>
</dbReference>
<organism evidence="2 3">
    <name type="scientific">Halalkaliarchaeum desulfuricum</name>
    <dbReference type="NCBI Taxonomy" id="2055893"/>
    <lineage>
        <taxon>Archaea</taxon>
        <taxon>Methanobacteriati</taxon>
        <taxon>Methanobacteriota</taxon>
        <taxon>Stenosarchaea group</taxon>
        <taxon>Halobacteria</taxon>
        <taxon>Halobacteriales</taxon>
        <taxon>Haloferacaceae</taxon>
        <taxon>Halalkaliarchaeum</taxon>
    </lineage>
</organism>